<feature type="binding site" evidence="9">
    <location>
        <position position="26"/>
    </location>
    <ligand>
        <name>Zn(2+)</name>
        <dbReference type="ChEBI" id="CHEBI:29105"/>
    </ligand>
</feature>
<name>A0A1H1GU82_9EURY</name>
<dbReference type="InterPro" id="IPR023486">
    <property type="entry name" value="TFIIB_CS"/>
</dbReference>
<keyword evidence="15" id="KW-1185">Reference proteome</keyword>
<dbReference type="PANTHER" id="PTHR11618:SF13">
    <property type="entry name" value="TRANSCRIPTION INITIATION FACTOR IIB"/>
    <property type="match status" value="1"/>
</dbReference>
<feature type="region of interest" description="Disordered" evidence="10">
    <location>
        <begin position="57"/>
        <end position="81"/>
    </location>
</feature>
<evidence type="ECO:0000256" key="4">
    <source>
        <dbReference type="ARBA" id="ARBA00022737"/>
    </source>
</evidence>
<dbReference type="HAMAP" id="MF_00383">
    <property type="entry name" value="TF2B_arch"/>
    <property type="match status" value="1"/>
</dbReference>
<dbReference type="PANTHER" id="PTHR11618">
    <property type="entry name" value="TRANSCRIPTION INITIATION FACTOR IIB-RELATED"/>
    <property type="match status" value="1"/>
</dbReference>
<keyword evidence="13" id="KW-0396">Initiation factor</keyword>
<feature type="region of interest" description="Disordered" evidence="10">
    <location>
        <begin position="1"/>
        <end position="22"/>
    </location>
</feature>
<dbReference type="GO" id="GO:0008270">
    <property type="term" value="F:zinc ion binding"/>
    <property type="evidence" value="ECO:0007669"/>
    <property type="project" value="UniProtKB-UniRule"/>
</dbReference>
<evidence type="ECO:0000256" key="8">
    <source>
        <dbReference type="ARBA" id="ARBA00023163"/>
    </source>
</evidence>
<dbReference type="Pfam" id="PF00382">
    <property type="entry name" value="TFIIB"/>
    <property type="match status" value="2"/>
</dbReference>
<evidence type="ECO:0000256" key="1">
    <source>
        <dbReference type="ARBA" id="ARBA00010857"/>
    </source>
</evidence>
<keyword evidence="13" id="KW-0648">Protein biosynthesis</keyword>
<evidence type="ECO:0000313" key="14">
    <source>
        <dbReference type="Proteomes" id="UP000199289"/>
    </source>
</evidence>
<dbReference type="SUPFAM" id="SSF57783">
    <property type="entry name" value="Zinc beta-ribbon"/>
    <property type="match status" value="1"/>
</dbReference>
<keyword evidence="8 9" id="KW-0804">Transcription</keyword>
<evidence type="ECO:0000256" key="9">
    <source>
        <dbReference type="HAMAP-Rule" id="MF_00383"/>
    </source>
</evidence>
<evidence type="ECO:0000256" key="10">
    <source>
        <dbReference type="SAM" id="MobiDB-lite"/>
    </source>
</evidence>
<dbReference type="GO" id="GO:0070897">
    <property type="term" value="P:transcription preinitiation complex assembly"/>
    <property type="evidence" value="ECO:0007669"/>
    <property type="project" value="InterPro"/>
</dbReference>
<keyword evidence="3 9" id="KW-0479">Metal-binding</keyword>
<evidence type="ECO:0000256" key="3">
    <source>
        <dbReference type="ARBA" id="ARBA00022723"/>
    </source>
</evidence>
<dbReference type="InterPro" id="IPR000812">
    <property type="entry name" value="TFIIB"/>
</dbReference>
<dbReference type="Gene3D" id="1.10.472.10">
    <property type="entry name" value="Cyclin-like"/>
    <property type="match status" value="1"/>
</dbReference>
<gene>
    <name evidence="9" type="primary">tfb</name>
    <name evidence="12" type="ORF">DWB78_18565</name>
    <name evidence="13" type="ORF">SAMN05216278_3867</name>
</gene>
<proteinExistence type="inferred from homology"/>
<dbReference type="GO" id="GO:0017025">
    <property type="term" value="F:TBP-class protein binding"/>
    <property type="evidence" value="ECO:0007669"/>
    <property type="project" value="InterPro"/>
</dbReference>
<feature type="binding site" evidence="9">
    <location>
        <position position="42"/>
    </location>
    <ligand>
        <name>Zn(2+)</name>
        <dbReference type="ChEBI" id="CHEBI:29105"/>
    </ligand>
</feature>
<sequence length="311" mass="34121">MATRDIYESGFDEERSNSTTSACPECGGHVRTNCAETVCEDCGLIIDELQIDRGPDWRSVFDDDDETQRRTGAPLTPARHDRGLSTEIGYERDARGNTLSGEKRGQIARLRREQSRGRFQSKAERNLAHGLTEVRRIASALGLSETARDRACALFRSAQDEDLLYGRSIEAMAAASVYGACRCTGLSRTLDEVITVARVSKRRVSNAYKALNSELGLPTAPLTPQSFVSRLASDLEVTDHVRHRAFELAERAEAETIANGRQPSGVAAACLYLAAQERDCALTQASIAKAAGTTPVTLRSRRDELQRELSQ</sequence>
<dbReference type="EMBL" id="FNKQ01000007">
    <property type="protein sequence ID" value="SDR16764.1"/>
    <property type="molecule type" value="Genomic_DNA"/>
</dbReference>
<dbReference type="Proteomes" id="UP000199289">
    <property type="component" value="Unassembled WGS sequence"/>
</dbReference>
<dbReference type="Pfam" id="PF08271">
    <property type="entry name" value="Zn_Ribbon_TF"/>
    <property type="match status" value="1"/>
</dbReference>
<feature type="domain" description="Cyclin-like" evidence="11">
    <location>
        <begin position="132"/>
        <end position="213"/>
    </location>
</feature>
<dbReference type="GO" id="GO:0003700">
    <property type="term" value="F:DNA-binding transcription factor activity"/>
    <property type="evidence" value="ECO:0007669"/>
    <property type="project" value="UniProtKB-UniRule"/>
</dbReference>
<keyword evidence="6 9" id="KW-0862">Zinc</keyword>
<keyword evidence="7 9" id="KW-0805">Transcription regulation</keyword>
<reference evidence="14" key="1">
    <citation type="submission" date="2016-10" db="EMBL/GenBank/DDBJ databases">
        <authorList>
            <person name="Varghese N."/>
            <person name="Submissions S."/>
        </authorList>
    </citation>
    <scope>NUCLEOTIDE SEQUENCE [LARGE SCALE GENOMIC DNA]</scope>
    <source>
        <strain evidence="14">CGMCC 1.12397</strain>
    </source>
</reference>
<feature type="repeat" description="1" evidence="9">
    <location>
        <begin position="132"/>
        <end position="215"/>
    </location>
</feature>
<keyword evidence="5" id="KW-0863">Zinc-finger</keyword>
<keyword evidence="4 9" id="KW-0677">Repeat</keyword>
<dbReference type="SMART" id="SM00385">
    <property type="entry name" value="CYCLIN"/>
    <property type="match status" value="2"/>
</dbReference>
<evidence type="ECO:0000256" key="7">
    <source>
        <dbReference type="ARBA" id="ARBA00023015"/>
    </source>
</evidence>
<dbReference type="GO" id="GO:0097550">
    <property type="term" value="C:transcription preinitiation complex"/>
    <property type="evidence" value="ECO:0007669"/>
    <property type="project" value="TreeGrafter"/>
</dbReference>
<evidence type="ECO:0000256" key="5">
    <source>
        <dbReference type="ARBA" id="ARBA00022771"/>
    </source>
</evidence>
<comment type="similarity">
    <text evidence="1 9">Belongs to the TFIIB family.</text>
</comment>
<evidence type="ECO:0000256" key="6">
    <source>
        <dbReference type="ARBA" id="ARBA00022833"/>
    </source>
</evidence>
<accession>A0A1H1GU82</accession>
<dbReference type="InterPro" id="IPR036915">
    <property type="entry name" value="Cyclin-like_sf"/>
</dbReference>
<feature type="binding site" evidence="9">
    <location>
        <position position="23"/>
    </location>
    <ligand>
        <name>Zn(2+)</name>
        <dbReference type="ChEBI" id="CHEBI:29105"/>
    </ligand>
</feature>
<dbReference type="PRINTS" id="PR00685">
    <property type="entry name" value="TIFACTORIIB"/>
</dbReference>
<evidence type="ECO:0000313" key="12">
    <source>
        <dbReference type="EMBL" id="RDI69558.1"/>
    </source>
</evidence>
<evidence type="ECO:0000313" key="15">
    <source>
        <dbReference type="Proteomes" id="UP000255421"/>
    </source>
</evidence>
<reference evidence="12 15" key="3">
    <citation type="submission" date="2018-07" db="EMBL/GenBank/DDBJ databases">
        <title>Genome sequence of extremly halophilic archaeon Halopelagius longus strain BC12-B1.</title>
        <authorList>
            <person name="Zhang X."/>
        </authorList>
    </citation>
    <scope>NUCLEOTIDE SEQUENCE [LARGE SCALE GENOMIC DNA]</scope>
    <source>
        <strain evidence="12 15">BC12-B1</strain>
    </source>
</reference>
<dbReference type="InterPro" id="IPR013763">
    <property type="entry name" value="Cyclin-like_dom"/>
</dbReference>
<feature type="repeat" description="2" evidence="9">
    <location>
        <begin position="226"/>
        <end position="307"/>
    </location>
</feature>
<evidence type="ECO:0000259" key="11">
    <source>
        <dbReference type="SMART" id="SM00385"/>
    </source>
</evidence>
<dbReference type="Gene3D" id="1.10.472.170">
    <property type="match status" value="1"/>
</dbReference>
<organism evidence="13 14">
    <name type="scientific">Halopelagius longus</name>
    <dbReference type="NCBI Taxonomy" id="1236180"/>
    <lineage>
        <taxon>Archaea</taxon>
        <taxon>Methanobacteriati</taxon>
        <taxon>Methanobacteriota</taxon>
        <taxon>Stenosarchaea group</taxon>
        <taxon>Halobacteria</taxon>
        <taxon>Halobacteriales</taxon>
        <taxon>Haloferacaceae</taxon>
    </lineage>
</organism>
<dbReference type="InterPro" id="IPR013137">
    <property type="entry name" value="Znf_TFIIB"/>
</dbReference>
<dbReference type="OrthoDB" id="7429at2157"/>
<reference evidence="13" key="2">
    <citation type="submission" date="2016-10" db="EMBL/GenBank/DDBJ databases">
        <authorList>
            <person name="de Groot N.N."/>
        </authorList>
    </citation>
    <scope>NUCLEOTIDE SEQUENCE [LARGE SCALE GENOMIC DNA]</scope>
    <source>
        <strain evidence="13">CGMCC 1.12397</strain>
    </source>
</reference>
<dbReference type="SUPFAM" id="SSF47954">
    <property type="entry name" value="Cyclin-like"/>
    <property type="match status" value="2"/>
</dbReference>
<dbReference type="InterPro" id="IPR013150">
    <property type="entry name" value="TFIIB_cyclin"/>
</dbReference>
<dbReference type="GO" id="GO:0003743">
    <property type="term" value="F:translation initiation factor activity"/>
    <property type="evidence" value="ECO:0007669"/>
    <property type="project" value="UniProtKB-KW"/>
</dbReference>
<dbReference type="PROSITE" id="PS00782">
    <property type="entry name" value="TFIIB"/>
    <property type="match status" value="1"/>
</dbReference>
<evidence type="ECO:0000256" key="2">
    <source>
        <dbReference type="ARBA" id="ARBA00013932"/>
    </source>
</evidence>
<dbReference type="InterPro" id="IPR023484">
    <property type="entry name" value="TFIIB_arc"/>
</dbReference>
<dbReference type="EMBL" id="QQST01000005">
    <property type="protein sequence ID" value="RDI69558.1"/>
    <property type="molecule type" value="Genomic_DNA"/>
</dbReference>
<dbReference type="RefSeq" id="WP_092539328.1">
    <property type="nucleotide sequence ID" value="NZ_FNKQ01000007.1"/>
</dbReference>
<evidence type="ECO:0000313" key="13">
    <source>
        <dbReference type="EMBL" id="SDR16764.1"/>
    </source>
</evidence>
<dbReference type="Proteomes" id="UP000255421">
    <property type="component" value="Unassembled WGS sequence"/>
</dbReference>
<comment type="function">
    <text evidence="9">Stabilizes TBP binding to an archaeal box-A promoter. Also responsible for recruiting RNA polymerase II to the pre-initiation complex (DNA-TBP-TFIIB).</text>
</comment>
<feature type="domain" description="Cyclin-like" evidence="11">
    <location>
        <begin position="226"/>
        <end position="307"/>
    </location>
</feature>
<protein>
    <recommendedName>
        <fullName evidence="2 9">Transcription initiation factor IIB</fullName>
        <shortName evidence="9">TFIIB</shortName>
    </recommendedName>
</protein>
<feature type="binding site" evidence="9">
    <location>
        <position position="39"/>
    </location>
    <ligand>
        <name>Zn(2+)</name>
        <dbReference type="ChEBI" id="CHEBI:29105"/>
    </ligand>
</feature>
<dbReference type="AlphaFoldDB" id="A0A1H1GU82"/>